<evidence type="ECO:0008006" key="4">
    <source>
        <dbReference type="Google" id="ProtNLM"/>
    </source>
</evidence>
<reference evidence="2" key="1">
    <citation type="submission" date="2023-08" db="EMBL/GenBank/DDBJ databases">
        <title>Black Yeasts Isolated from many extreme environments.</title>
        <authorList>
            <person name="Coleine C."/>
            <person name="Stajich J.E."/>
            <person name="Selbmann L."/>
        </authorList>
    </citation>
    <scope>NUCLEOTIDE SEQUENCE</scope>
    <source>
        <strain evidence="2">CCFEE 5401</strain>
    </source>
</reference>
<accession>A0AAN7TQV1</accession>
<dbReference type="EMBL" id="JAVRRL010000005">
    <property type="protein sequence ID" value="KAK5117404.1"/>
    <property type="molecule type" value="Genomic_DNA"/>
</dbReference>
<dbReference type="Pfam" id="PF04646">
    <property type="entry name" value="DUF604"/>
    <property type="match status" value="1"/>
</dbReference>
<name>A0AAN7TQV1_9PEZI</name>
<evidence type="ECO:0000313" key="3">
    <source>
        <dbReference type="Proteomes" id="UP001310890"/>
    </source>
</evidence>
<evidence type="ECO:0000313" key="2">
    <source>
        <dbReference type="EMBL" id="KAK5117404.1"/>
    </source>
</evidence>
<evidence type="ECO:0000256" key="1">
    <source>
        <dbReference type="SAM" id="Phobius"/>
    </source>
</evidence>
<proteinExistence type="predicted"/>
<keyword evidence="1" id="KW-0472">Membrane</keyword>
<dbReference type="InterPro" id="IPR006740">
    <property type="entry name" value="DUF604"/>
</dbReference>
<gene>
    <name evidence="2" type="ORF">LTR62_006022</name>
</gene>
<dbReference type="PANTHER" id="PTHR10811">
    <property type="entry name" value="FRINGE-RELATED"/>
    <property type="match status" value="1"/>
</dbReference>
<dbReference type="Gene3D" id="3.90.550.50">
    <property type="match status" value="1"/>
</dbReference>
<organism evidence="2 3">
    <name type="scientific">Meristemomyces frigidus</name>
    <dbReference type="NCBI Taxonomy" id="1508187"/>
    <lineage>
        <taxon>Eukaryota</taxon>
        <taxon>Fungi</taxon>
        <taxon>Dikarya</taxon>
        <taxon>Ascomycota</taxon>
        <taxon>Pezizomycotina</taxon>
        <taxon>Dothideomycetes</taxon>
        <taxon>Dothideomycetidae</taxon>
        <taxon>Mycosphaerellales</taxon>
        <taxon>Teratosphaeriaceae</taxon>
        <taxon>Meristemomyces</taxon>
    </lineage>
</organism>
<dbReference type="AlphaFoldDB" id="A0AAN7TQV1"/>
<dbReference type="Proteomes" id="UP001310890">
    <property type="component" value="Unassembled WGS sequence"/>
</dbReference>
<feature type="transmembrane region" description="Helical" evidence="1">
    <location>
        <begin position="12"/>
        <end position="30"/>
    </location>
</feature>
<comment type="caution">
    <text evidence="2">The sequence shown here is derived from an EMBL/GenBank/DDBJ whole genome shotgun (WGS) entry which is preliminary data.</text>
</comment>
<keyword evidence="1" id="KW-1133">Transmembrane helix</keyword>
<keyword evidence="1" id="KW-0812">Transmembrane</keyword>
<sequence>MSMVPRRLTPLWQLLILTSTLILILLYYFGGPSELTQYVKSEGSQWRALENTAVSLPASEDVLQADKDMLKALKVSSGFDFRRRCFNVRPTVGVKRTSLAKIPQSLFQVPPSRGLSIEDALPPCQDVVHLDVPDWSQKAIADTSAIMFGMATTLSRIDASLPAVSRWLSNSGSPLVVLLVDQAELIHEGQTIARIRDEAAELGIELIFESYGGDMGDTEGLKNFALAEELNKHRRAETQWFGIIDDDTFFLALPPMLKALKPYNPSQEWYIGALTEGLFRIAQEGFKAWGGAGIFISAPLMEKLSLNSKHCQPLDQGFGDLLWRDCILEITSPTVKLTQLEGLHQIDLWGDISGWYESGWTPLLSLHHWKSWHFHPVPLAHSVADVAGPDTFLQRYQFDDSIVLTNGFSISAYPQGLPDLNRTELTFWEDVNRKGEKPNRLMFHHSLGATRTALQLGKDKIQWLFEYATYGSDGSVRQFYINKGVGSGTGTRDSVIEIDWRQG</sequence>
<protein>
    <recommendedName>
        <fullName evidence="4">Glycosyltransferase family 31 protein</fullName>
    </recommendedName>
</protein>